<keyword evidence="3" id="KW-0479">Metal-binding</keyword>
<reference evidence="7" key="1">
    <citation type="submission" date="2017-02" db="UniProtKB">
        <authorList>
            <consortium name="WormBaseParasite"/>
        </authorList>
    </citation>
    <scope>IDENTIFICATION</scope>
</reference>
<dbReference type="GO" id="GO:0006388">
    <property type="term" value="P:tRNA splicing, via endonucleolytic cleavage and ligation"/>
    <property type="evidence" value="ECO:0007669"/>
    <property type="project" value="TreeGrafter"/>
</dbReference>
<accession>A0A0N5A1N7</accession>
<evidence type="ECO:0000256" key="3">
    <source>
        <dbReference type="ARBA" id="ARBA00022723"/>
    </source>
</evidence>
<dbReference type="FunFam" id="3.55.10.10:FF:000001">
    <property type="entry name" value="protein archease isoform X1"/>
    <property type="match status" value="1"/>
</dbReference>
<keyword evidence="2" id="KW-0819">tRNA processing</keyword>
<evidence type="ECO:0000256" key="2">
    <source>
        <dbReference type="ARBA" id="ARBA00022694"/>
    </source>
</evidence>
<dbReference type="SUPFAM" id="SSF69819">
    <property type="entry name" value="MTH1598-like"/>
    <property type="match status" value="1"/>
</dbReference>
<name>A0A0N5A1N7_PARTI</name>
<organism evidence="6 7">
    <name type="scientific">Parastrongyloides trichosuri</name>
    <name type="common">Possum-specific nematode worm</name>
    <dbReference type="NCBI Taxonomy" id="131310"/>
    <lineage>
        <taxon>Eukaryota</taxon>
        <taxon>Metazoa</taxon>
        <taxon>Ecdysozoa</taxon>
        <taxon>Nematoda</taxon>
        <taxon>Chromadorea</taxon>
        <taxon>Rhabditida</taxon>
        <taxon>Tylenchina</taxon>
        <taxon>Panagrolaimomorpha</taxon>
        <taxon>Strongyloidoidea</taxon>
        <taxon>Strongyloididae</taxon>
        <taxon>Parastrongyloides</taxon>
    </lineage>
</organism>
<dbReference type="Pfam" id="PF01951">
    <property type="entry name" value="Archease"/>
    <property type="match status" value="1"/>
</dbReference>
<evidence type="ECO:0000313" key="6">
    <source>
        <dbReference type="Proteomes" id="UP000038045"/>
    </source>
</evidence>
<evidence type="ECO:0000313" key="7">
    <source>
        <dbReference type="WBParaSite" id="PTRK_0001553600.1"/>
    </source>
</evidence>
<dbReference type="InterPro" id="IPR036820">
    <property type="entry name" value="Archease_dom_sf"/>
</dbReference>
<dbReference type="PANTHER" id="PTHR12682:SF11">
    <property type="entry name" value="PROTEIN ARCHEASE"/>
    <property type="match status" value="1"/>
</dbReference>
<dbReference type="STRING" id="131310.A0A0N5A1N7"/>
<evidence type="ECO:0000256" key="1">
    <source>
        <dbReference type="ARBA" id="ARBA00007963"/>
    </source>
</evidence>
<dbReference type="Proteomes" id="UP000038045">
    <property type="component" value="Unplaced"/>
</dbReference>
<dbReference type="PANTHER" id="PTHR12682">
    <property type="entry name" value="ARCHEASE"/>
    <property type="match status" value="1"/>
</dbReference>
<evidence type="ECO:0000259" key="5">
    <source>
        <dbReference type="Pfam" id="PF01951"/>
    </source>
</evidence>
<dbReference type="InterPro" id="IPR023572">
    <property type="entry name" value="Archease_dom"/>
</dbReference>
<feature type="domain" description="Archease" evidence="5">
    <location>
        <begin position="21"/>
        <end position="159"/>
    </location>
</feature>
<protein>
    <submittedName>
        <fullName evidence="7">Archease domain-containing protein</fullName>
    </submittedName>
</protein>
<evidence type="ECO:0000256" key="4">
    <source>
        <dbReference type="ARBA" id="ARBA00022837"/>
    </source>
</evidence>
<dbReference type="WBParaSite" id="PTRK_0001553600.1">
    <property type="protein sequence ID" value="PTRK_0001553600.1"/>
    <property type="gene ID" value="PTRK_0001553600"/>
</dbReference>
<dbReference type="InterPro" id="IPR002804">
    <property type="entry name" value="Archease"/>
</dbReference>
<dbReference type="Gene3D" id="3.55.10.10">
    <property type="entry name" value="Archease domain"/>
    <property type="match status" value="1"/>
</dbReference>
<dbReference type="GO" id="GO:0072669">
    <property type="term" value="C:tRNA-splicing ligase complex"/>
    <property type="evidence" value="ECO:0007669"/>
    <property type="project" value="TreeGrafter"/>
</dbReference>
<keyword evidence="6" id="KW-1185">Reference proteome</keyword>
<sequence>MENSTINGYESDNLPIAEIKYEYLDHTADIQLHGWGNNLEEAFEQTIIAMFGYISGDINEIQCLYSYDIKATGHDMNSLLFNVLDNFLYNFTTEPFFIPRRVKVIEFDRENFSITVRGWGESFDEKYHSMGTEVKAITYSNLQIHESPTKADIFVIIDI</sequence>
<comment type="similarity">
    <text evidence="1">Belongs to the archease family.</text>
</comment>
<dbReference type="AlphaFoldDB" id="A0A0N5A1N7"/>
<keyword evidence="4" id="KW-0106">Calcium</keyword>
<dbReference type="GO" id="GO:0046872">
    <property type="term" value="F:metal ion binding"/>
    <property type="evidence" value="ECO:0007669"/>
    <property type="project" value="UniProtKB-KW"/>
</dbReference>
<proteinExistence type="inferred from homology"/>